<dbReference type="PANTHER" id="PTHR41391:SF1">
    <property type="entry name" value="RESTRICTION OF TELOMERE CAPPING PROTEIN 4"/>
    <property type="match status" value="1"/>
</dbReference>
<evidence type="ECO:0000256" key="4">
    <source>
        <dbReference type="ARBA" id="ARBA00009461"/>
    </source>
</evidence>
<comment type="subcellular location">
    <subcellularLocation>
        <location evidence="3">Cytoplasm</location>
    </subcellularLocation>
    <subcellularLocation>
        <location evidence="2">Nucleus</location>
    </subcellularLocation>
</comment>
<keyword evidence="11" id="KW-1185">Reference proteome</keyword>
<dbReference type="STRING" id="1314773.A0A3N2PL90"/>
<name>A0A3N2PL90_SODAK</name>
<feature type="compositionally biased region" description="Acidic residues" evidence="8">
    <location>
        <begin position="141"/>
        <end position="150"/>
    </location>
</feature>
<dbReference type="OrthoDB" id="128308at2759"/>
<evidence type="ECO:0000256" key="5">
    <source>
        <dbReference type="ARBA" id="ARBA00015162"/>
    </source>
</evidence>
<dbReference type="RefSeq" id="XP_028463088.1">
    <property type="nucleotide sequence ID" value="XM_028615529.1"/>
</dbReference>
<dbReference type="GO" id="GO:0005634">
    <property type="term" value="C:nucleus"/>
    <property type="evidence" value="ECO:0007669"/>
    <property type="project" value="UniProtKB-SubCell"/>
</dbReference>
<evidence type="ECO:0000313" key="10">
    <source>
        <dbReference type="EMBL" id="ROT35282.1"/>
    </source>
</evidence>
<comment type="function">
    <text evidence="1">May be involved in a process influencing telomere capping.</text>
</comment>
<keyword evidence="6" id="KW-0963">Cytoplasm</keyword>
<feature type="domain" description="Restriction of telomere capping protein 4 C-terminal" evidence="9">
    <location>
        <begin position="452"/>
        <end position="568"/>
    </location>
</feature>
<feature type="compositionally biased region" description="Low complexity" evidence="8">
    <location>
        <begin position="166"/>
        <end position="180"/>
    </location>
</feature>
<dbReference type="InterPro" id="IPR028094">
    <property type="entry name" value="RTC4_C"/>
</dbReference>
<evidence type="ECO:0000259" key="9">
    <source>
        <dbReference type="SMART" id="SM01312"/>
    </source>
</evidence>
<feature type="compositionally biased region" description="Basic residues" evidence="8">
    <location>
        <begin position="196"/>
        <end position="209"/>
    </location>
</feature>
<evidence type="ECO:0000256" key="1">
    <source>
        <dbReference type="ARBA" id="ARBA00002738"/>
    </source>
</evidence>
<feature type="compositionally biased region" description="Basic and acidic residues" evidence="8">
    <location>
        <begin position="67"/>
        <end position="81"/>
    </location>
</feature>
<dbReference type="GO" id="GO:0005737">
    <property type="term" value="C:cytoplasm"/>
    <property type="evidence" value="ECO:0007669"/>
    <property type="project" value="UniProtKB-SubCell"/>
</dbReference>
<dbReference type="InterPro" id="IPR039024">
    <property type="entry name" value="RTC4"/>
</dbReference>
<evidence type="ECO:0000256" key="2">
    <source>
        <dbReference type="ARBA" id="ARBA00004123"/>
    </source>
</evidence>
<dbReference type="GeneID" id="39584006"/>
<organism evidence="10 11">
    <name type="scientific">Sodiomyces alkalinus (strain CBS 110278 / VKM F-3762 / F11)</name>
    <name type="common">Alkaliphilic filamentous fungus</name>
    <dbReference type="NCBI Taxonomy" id="1314773"/>
    <lineage>
        <taxon>Eukaryota</taxon>
        <taxon>Fungi</taxon>
        <taxon>Dikarya</taxon>
        <taxon>Ascomycota</taxon>
        <taxon>Pezizomycotina</taxon>
        <taxon>Sordariomycetes</taxon>
        <taxon>Hypocreomycetidae</taxon>
        <taxon>Glomerellales</taxon>
        <taxon>Plectosphaerellaceae</taxon>
        <taxon>Sodiomyces</taxon>
    </lineage>
</organism>
<sequence>MPPRKQRVLGLTRHATRPLLKTIGQQPRDGPARKRCRTPEDINAPPGDSDAESSEGASEDNMNSSFQKEKAAGSRGEREDVSQSDTDSTPRGDIRATAFRSGKAAKATLTSQSRGTSRAPLGKRNTNKVGTESRGIKRDADDLDDPDDIDDPRPVNASASRRDNGNRSSPGPSSRESVSVSDHHTNAFNLPNVKQASRKYGKKAPKPSRSRPQVSEENHAPSQTSKPASFQVPVDLPPSSPVAKPAGSGASKRPGIRIPSDLPGSDSESVGAKPKASLNIPIDMPEEPTGKGSRTGVTTKLKRSGIDTKLPEVSSKRLETALSNPALEIPADLPGVLGLDSPWRDEPLEGRRQTPPDFTLGTVHGSTTTPVRISSAKEAPARCPMCSQPVDAALLRSFTRGGHLNINRQLQFCRLHKKKTAEATWEEQGYPTIDWDALASRCCRHDKFLRRIVNGGDSHYRSLLAARVSKGQERTIRKTERSLAPGYYGPRGMRAMSEHLVGRFAATLRRRAVEDSIVSARGTAVFVSTVLVPELAVRLIMEDMHVDPEGARSILEASVDVGELLNEELLDTVQDPISDKDKDAEDADVFV</sequence>
<reference evidence="10 11" key="1">
    <citation type="journal article" date="2018" name="Mol. Ecol.">
        <title>The obligate alkalophilic soda-lake fungus Sodiomyces alkalinus has shifted to a protein diet.</title>
        <authorList>
            <person name="Grum-Grzhimaylo A.A."/>
            <person name="Falkoski D.L."/>
            <person name="van den Heuvel J."/>
            <person name="Valero-Jimenez C.A."/>
            <person name="Min B."/>
            <person name="Choi I.G."/>
            <person name="Lipzen A."/>
            <person name="Daum C.G."/>
            <person name="Aanen D.K."/>
            <person name="Tsang A."/>
            <person name="Henrissat B."/>
            <person name="Bilanenko E.N."/>
            <person name="de Vries R.P."/>
            <person name="van Kan J.A.L."/>
            <person name="Grigoriev I.V."/>
            <person name="Debets A.J.M."/>
        </authorList>
    </citation>
    <scope>NUCLEOTIDE SEQUENCE [LARGE SCALE GENOMIC DNA]</scope>
    <source>
        <strain evidence="10 11">F11</strain>
    </source>
</reference>
<accession>A0A3N2PL90</accession>
<dbReference type="AlphaFoldDB" id="A0A3N2PL90"/>
<dbReference type="Proteomes" id="UP000272025">
    <property type="component" value="Unassembled WGS sequence"/>
</dbReference>
<evidence type="ECO:0000256" key="3">
    <source>
        <dbReference type="ARBA" id="ARBA00004496"/>
    </source>
</evidence>
<dbReference type="SMART" id="SM01312">
    <property type="entry name" value="RTC4"/>
    <property type="match status" value="1"/>
</dbReference>
<dbReference type="PANTHER" id="PTHR41391">
    <property type="entry name" value="RESTRICTION OF TELOMERE CAPPING PROTEIN 4"/>
    <property type="match status" value="1"/>
</dbReference>
<feature type="compositionally biased region" description="Polar residues" evidence="8">
    <location>
        <begin position="186"/>
        <end position="195"/>
    </location>
</feature>
<gene>
    <name evidence="10" type="ORF">SODALDRAFT_60570</name>
</gene>
<proteinExistence type="inferred from homology"/>
<evidence type="ECO:0000256" key="7">
    <source>
        <dbReference type="ARBA" id="ARBA00023242"/>
    </source>
</evidence>
<comment type="similarity">
    <text evidence="4">Belongs to the RTC4 family.</text>
</comment>
<dbReference type="EMBL" id="ML119061">
    <property type="protein sequence ID" value="ROT35282.1"/>
    <property type="molecule type" value="Genomic_DNA"/>
</dbReference>
<dbReference type="Pfam" id="PF14474">
    <property type="entry name" value="RTC4"/>
    <property type="match status" value="1"/>
</dbReference>
<evidence type="ECO:0000256" key="6">
    <source>
        <dbReference type="ARBA" id="ARBA00022490"/>
    </source>
</evidence>
<protein>
    <recommendedName>
        <fullName evidence="5">Restriction of telomere capping protein 4</fullName>
    </recommendedName>
</protein>
<evidence type="ECO:0000313" key="11">
    <source>
        <dbReference type="Proteomes" id="UP000272025"/>
    </source>
</evidence>
<evidence type="ECO:0000256" key="8">
    <source>
        <dbReference type="SAM" id="MobiDB-lite"/>
    </source>
</evidence>
<feature type="region of interest" description="Disordered" evidence="8">
    <location>
        <begin position="1"/>
        <end position="312"/>
    </location>
</feature>
<keyword evidence="7" id="KW-0539">Nucleus</keyword>